<accession>A0A1H2NRL2</accession>
<gene>
    <name evidence="1" type="ORF">SAMN05216202_4493</name>
</gene>
<dbReference type="AlphaFoldDB" id="A0A1H2NRL2"/>
<organism evidence="1 2">
    <name type="scientific">Pseudomonas mucidolens</name>
    <dbReference type="NCBI Taxonomy" id="46679"/>
    <lineage>
        <taxon>Bacteria</taxon>
        <taxon>Pseudomonadati</taxon>
        <taxon>Pseudomonadota</taxon>
        <taxon>Gammaproteobacteria</taxon>
        <taxon>Pseudomonadales</taxon>
        <taxon>Pseudomonadaceae</taxon>
        <taxon>Pseudomonas</taxon>
    </lineage>
</organism>
<dbReference type="RefSeq" id="WP_084381906.1">
    <property type="nucleotide sequence ID" value="NZ_LS483433.1"/>
</dbReference>
<dbReference type="EMBL" id="LT629802">
    <property type="protein sequence ID" value="SDV08109.1"/>
    <property type="molecule type" value="Genomic_DNA"/>
</dbReference>
<evidence type="ECO:0008006" key="3">
    <source>
        <dbReference type="Google" id="ProtNLM"/>
    </source>
</evidence>
<dbReference type="STRING" id="46679.SAMN05216202_4493"/>
<dbReference type="Pfam" id="PF11251">
    <property type="entry name" value="DUF3050"/>
    <property type="match status" value="1"/>
</dbReference>
<proteinExistence type="predicted"/>
<protein>
    <recommendedName>
        <fullName evidence="3">DUF3050 domain-containing protein</fullName>
    </recommendedName>
</protein>
<dbReference type="InterPro" id="IPR016084">
    <property type="entry name" value="Haem_Oase-like_multi-hlx"/>
</dbReference>
<dbReference type="SUPFAM" id="SSF48613">
    <property type="entry name" value="Heme oxygenase-like"/>
    <property type="match status" value="1"/>
</dbReference>
<name>A0A1H2NRL2_9PSED</name>
<reference evidence="2" key="1">
    <citation type="submission" date="2016-10" db="EMBL/GenBank/DDBJ databases">
        <authorList>
            <person name="Varghese N."/>
            <person name="Submissions S."/>
        </authorList>
    </citation>
    <scope>NUCLEOTIDE SEQUENCE [LARGE SCALE GENOMIC DNA]</scope>
    <source>
        <strain evidence="2">LMG 2223</strain>
    </source>
</reference>
<dbReference type="Proteomes" id="UP000198600">
    <property type="component" value="Chromosome I"/>
</dbReference>
<dbReference type="InterPro" id="IPR024423">
    <property type="entry name" value="DUF3050"/>
</dbReference>
<keyword evidence="2" id="KW-1185">Reference proteome</keyword>
<evidence type="ECO:0000313" key="1">
    <source>
        <dbReference type="EMBL" id="SDV08109.1"/>
    </source>
</evidence>
<dbReference type="Gene3D" id="1.20.910.10">
    <property type="entry name" value="Heme oxygenase-like"/>
    <property type="match status" value="1"/>
</dbReference>
<dbReference type="OrthoDB" id="9791270at2"/>
<sequence length="258" mass="29373">MLQHRELLESKKQQLRSHPIFREVNSLTKLRSFMQNHVFAVWDFMTLVKRLQRDLTCIRLPWLPPADPQAARLINEIVLSEESDTCTSDGHYSHFELYLDAMRQIGASTAPIEAFIALQREGVTVDTALSRIDIHPAVERFVRRTLDIALHAPTHCVAAAFVHGRESVIPAMFQRFLDGCEVMHHQAPTLCYYLKRHIELDTQEHGPAAEQLLSRLTHANLHHKQQACSAALGAVESRIALWDGLLQPSPAERREVTL</sequence>
<evidence type="ECO:0000313" key="2">
    <source>
        <dbReference type="Proteomes" id="UP000198600"/>
    </source>
</evidence>